<dbReference type="GO" id="GO:0005978">
    <property type="term" value="P:glycogen biosynthetic process"/>
    <property type="evidence" value="ECO:0007669"/>
    <property type="project" value="InterPro"/>
</dbReference>
<evidence type="ECO:0000256" key="7">
    <source>
        <dbReference type="ARBA" id="ARBA00022679"/>
    </source>
</evidence>
<evidence type="ECO:0000256" key="4">
    <source>
        <dbReference type="ARBA" id="ARBA00011680"/>
    </source>
</evidence>
<dbReference type="Pfam" id="PF00885">
    <property type="entry name" value="DMRL_synthase"/>
    <property type="match status" value="1"/>
</dbReference>
<dbReference type="CDD" id="cd02508">
    <property type="entry name" value="ADP_Glucose_PP"/>
    <property type="match status" value="1"/>
</dbReference>
<feature type="compositionally biased region" description="Basic and acidic residues" evidence="13">
    <location>
        <begin position="250"/>
        <end position="275"/>
    </location>
</feature>
<evidence type="ECO:0000256" key="13">
    <source>
        <dbReference type="SAM" id="MobiDB-lite"/>
    </source>
</evidence>
<evidence type="ECO:0000313" key="16">
    <source>
        <dbReference type="Proteomes" id="UP001164929"/>
    </source>
</evidence>
<dbReference type="InterPro" id="IPR002180">
    <property type="entry name" value="LS/RS"/>
</dbReference>
<keyword evidence="8" id="KW-0547">Nucleotide-binding</keyword>
<name>A0AAD6LFF9_9ROSI</name>
<evidence type="ECO:0000256" key="1">
    <source>
        <dbReference type="ARBA" id="ARBA00004917"/>
    </source>
</evidence>
<proteinExistence type="inferred from homology"/>
<sequence>MVLLSASTKDLLSNSVHFFHHQNRSFSPLYQKPTQLSFSSSSSIGFGTTSIGFERKERSSIVETAAVRHLEGSVTKTEGFRFALVVARFNEIITRPLLEGAVATFKKYSVKEEDIDVVWVPGSFEIGIVAERLGKSGKYHAVVCIGAVVRGDTTHYDAVANSAASGVLSAGLNSGVPCIFGVLTCEDMEQAINRAGGKSGNKGAEAALTAIEMASLFEHHLKIAITLLTSAILFLFSAKDVRKRKAKNRIPHEDLKQGTGEEERRTISEGHRDDALSSSNPVNPQAKHSILELARSRRKHLSTFSSFSLPSLFISNSQQPQNPISSFPQVNQSVAAIVFGDGSESRLYPLTKRRSEGAIPIGANYRIVDAVISNCINSNINKIYALTQYNSTSLNSHLSRAYAGLGLGKDGFVEVIAAYQSLEDQGWFQGTADAMRRCLWVLEEYPVSEFLVLPGHHLYRMDYQKLVKAHRSSQADITIAALNSIRDQDPGFGILKVNSRNEVTEFDVKSERAVQSSQAFNDNGYRQLSSMGIYLVNRDIMSKSLNEYFPEANDFGTEVIPGTISIGMKVQAYEFDGYWEDMSSIAAFYQANMECIKRLNMGYNFYDKDAPLYTMPRYLPPTTVTDAAITESVVGDGCILDRCKIKGTVVGMRTIIREKAIIEDSIIMGSDIYQKNYIQKSGKDQKGMLIPIGIGDETHIKKAIVDKNARIGRNVMIINKDNVQECNREADGYIISGGIVVVLESAVIPDGSIL</sequence>
<dbReference type="Gene3D" id="2.160.10.10">
    <property type="entry name" value="Hexapeptide repeat proteins"/>
    <property type="match status" value="1"/>
</dbReference>
<evidence type="ECO:0000259" key="14">
    <source>
        <dbReference type="Pfam" id="PF00483"/>
    </source>
</evidence>
<evidence type="ECO:0000256" key="5">
    <source>
        <dbReference type="ARBA" id="ARBA00012664"/>
    </source>
</evidence>
<evidence type="ECO:0000256" key="12">
    <source>
        <dbReference type="ARBA" id="ARBA00072565"/>
    </source>
</evidence>
<dbReference type="PANTHER" id="PTHR43523">
    <property type="entry name" value="GLUCOSE-1-PHOSPHATE ADENYLYLTRANSFERASE-RELATED"/>
    <property type="match status" value="1"/>
</dbReference>
<dbReference type="GO" id="GO:0008878">
    <property type="term" value="F:glucose-1-phosphate adenylyltransferase activity"/>
    <property type="evidence" value="ECO:0007669"/>
    <property type="project" value="InterPro"/>
</dbReference>
<keyword evidence="6" id="KW-0686">Riboflavin biosynthesis</keyword>
<dbReference type="Proteomes" id="UP001164929">
    <property type="component" value="Chromosome 17"/>
</dbReference>
<dbReference type="FunFam" id="3.40.50.960:FF:000001">
    <property type="entry name" value="6,7-dimethyl-8-ribityllumazine synthase"/>
    <property type="match status" value="1"/>
</dbReference>
<dbReference type="InterPro" id="IPR011831">
    <property type="entry name" value="ADP-Glc_PPase"/>
</dbReference>
<dbReference type="InterPro" id="IPR034964">
    <property type="entry name" value="LS"/>
</dbReference>
<dbReference type="EMBL" id="JAQIZT010000017">
    <property type="protein sequence ID" value="KAJ6958878.1"/>
    <property type="molecule type" value="Genomic_DNA"/>
</dbReference>
<dbReference type="CDD" id="cd09209">
    <property type="entry name" value="Lumazine_synthase-I"/>
    <property type="match status" value="1"/>
</dbReference>
<comment type="pathway">
    <text evidence="1">Cofactor biosynthesis; riboflavin biosynthesis; riboflavin from 2-hydroxy-3-oxobutyl phosphate and 5-amino-6-(D-ribitylamino)uracil: step 1/2.</text>
</comment>
<comment type="similarity">
    <text evidence="2">Belongs to the DMRL synthase family.</text>
</comment>
<comment type="subunit">
    <text evidence="11">Oligomer forming an icosahedral capsid.</text>
</comment>
<keyword evidence="16" id="KW-1185">Reference proteome</keyword>
<reference evidence="15" key="1">
    <citation type="journal article" date="2023" name="Mol. Ecol. Resour.">
        <title>Chromosome-level genome assembly of a triploid poplar Populus alba 'Berolinensis'.</title>
        <authorList>
            <person name="Chen S."/>
            <person name="Yu Y."/>
            <person name="Wang X."/>
            <person name="Wang S."/>
            <person name="Zhang T."/>
            <person name="Zhou Y."/>
            <person name="He R."/>
            <person name="Meng N."/>
            <person name="Wang Y."/>
            <person name="Liu W."/>
            <person name="Liu Z."/>
            <person name="Liu J."/>
            <person name="Guo Q."/>
            <person name="Huang H."/>
            <person name="Sederoff R.R."/>
            <person name="Wang G."/>
            <person name="Qu G."/>
            <person name="Chen S."/>
        </authorList>
    </citation>
    <scope>NUCLEOTIDE SEQUENCE</scope>
    <source>
        <strain evidence="15">SC-2020</strain>
    </source>
</reference>
<dbReference type="SUPFAM" id="SSF53448">
    <property type="entry name" value="Nucleotide-diphospho-sugar transferases"/>
    <property type="match status" value="1"/>
</dbReference>
<keyword evidence="9" id="KW-0067">ATP-binding</keyword>
<dbReference type="Gene3D" id="3.90.550.10">
    <property type="entry name" value="Spore Coat Polysaccharide Biosynthesis Protein SpsA, Chain A"/>
    <property type="match status" value="1"/>
</dbReference>
<dbReference type="InterPro" id="IPR005836">
    <property type="entry name" value="ADP_Glu_pyroP_CS"/>
</dbReference>
<comment type="similarity">
    <text evidence="3">Belongs to the bacterial/plant glucose-1-phosphate adenylyltransferase family.</text>
</comment>
<protein>
    <recommendedName>
        <fullName evidence="12">6,7-dimethyl-8-ribityllumazine synthase, chloroplastic</fullName>
        <ecNumber evidence="5">2.5.1.78</ecNumber>
    </recommendedName>
</protein>
<evidence type="ECO:0000256" key="3">
    <source>
        <dbReference type="ARBA" id="ARBA00010443"/>
    </source>
</evidence>
<evidence type="ECO:0000256" key="10">
    <source>
        <dbReference type="ARBA" id="ARBA00048785"/>
    </source>
</evidence>
<dbReference type="AlphaFoldDB" id="A0AAD6LFF9"/>
<dbReference type="HAMAP" id="MF_00178">
    <property type="entry name" value="Lumazine_synth"/>
    <property type="match status" value="1"/>
</dbReference>
<dbReference type="Pfam" id="PF25247">
    <property type="entry name" value="LbH_GLGC"/>
    <property type="match status" value="1"/>
</dbReference>
<dbReference type="GO" id="GO:0009349">
    <property type="term" value="C:riboflavin synthase complex"/>
    <property type="evidence" value="ECO:0007669"/>
    <property type="project" value="InterPro"/>
</dbReference>
<comment type="catalytic activity">
    <reaction evidence="10">
        <text>(2S)-2-hydroxy-3-oxobutyl phosphate + 5-amino-6-(D-ribitylamino)uracil = 6,7-dimethyl-8-(1-D-ribityl)lumazine + phosphate + 2 H2O + H(+)</text>
        <dbReference type="Rhea" id="RHEA:26152"/>
        <dbReference type="ChEBI" id="CHEBI:15377"/>
        <dbReference type="ChEBI" id="CHEBI:15378"/>
        <dbReference type="ChEBI" id="CHEBI:15934"/>
        <dbReference type="ChEBI" id="CHEBI:43474"/>
        <dbReference type="ChEBI" id="CHEBI:58201"/>
        <dbReference type="ChEBI" id="CHEBI:58830"/>
        <dbReference type="EC" id="2.5.1.78"/>
    </reaction>
</comment>
<organism evidence="15 16">
    <name type="scientific">Populus alba x Populus x berolinensis</name>
    <dbReference type="NCBI Taxonomy" id="444605"/>
    <lineage>
        <taxon>Eukaryota</taxon>
        <taxon>Viridiplantae</taxon>
        <taxon>Streptophyta</taxon>
        <taxon>Embryophyta</taxon>
        <taxon>Tracheophyta</taxon>
        <taxon>Spermatophyta</taxon>
        <taxon>Magnoliopsida</taxon>
        <taxon>eudicotyledons</taxon>
        <taxon>Gunneridae</taxon>
        <taxon>Pentapetalae</taxon>
        <taxon>rosids</taxon>
        <taxon>fabids</taxon>
        <taxon>Malpighiales</taxon>
        <taxon>Salicaceae</taxon>
        <taxon>Saliceae</taxon>
        <taxon>Populus</taxon>
    </lineage>
</organism>
<dbReference type="InterPro" id="IPR029044">
    <property type="entry name" value="Nucleotide-diphossugar_trans"/>
</dbReference>
<comment type="subunit">
    <text evidence="4">Heterotetramer.</text>
</comment>
<dbReference type="Gene3D" id="3.40.50.960">
    <property type="entry name" value="Lumazine/riboflavin synthase"/>
    <property type="match status" value="1"/>
</dbReference>
<dbReference type="NCBIfam" id="TIGR00114">
    <property type="entry name" value="lumazine-synth"/>
    <property type="match status" value="1"/>
</dbReference>
<dbReference type="InterPro" id="IPR036467">
    <property type="entry name" value="LS/RS_sf"/>
</dbReference>
<dbReference type="CDD" id="cd04651">
    <property type="entry name" value="LbH_G1P_AT_C"/>
    <property type="match status" value="1"/>
</dbReference>
<evidence type="ECO:0000256" key="8">
    <source>
        <dbReference type="ARBA" id="ARBA00022741"/>
    </source>
</evidence>
<dbReference type="PROSITE" id="PS00809">
    <property type="entry name" value="ADP_GLC_PYROPHOSPH_2"/>
    <property type="match status" value="1"/>
</dbReference>
<feature type="domain" description="Nucleotidyl transferase" evidence="14">
    <location>
        <begin position="336"/>
        <end position="595"/>
    </location>
</feature>
<dbReference type="GO" id="GO:0000906">
    <property type="term" value="F:6,7-dimethyl-8-ribityllumazine synthase activity"/>
    <property type="evidence" value="ECO:0007669"/>
    <property type="project" value="UniProtKB-EC"/>
</dbReference>
<accession>A0AAD6LFF9</accession>
<gene>
    <name evidence="15" type="ORF">NC653_037216</name>
</gene>
<evidence type="ECO:0000256" key="2">
    <source>
        <dbReference type="ARBA" id="ARBA00007424"/>
    </source>
</evidence>
<keyword evidence="7" id="KW-0808">Transferase</keyword>
<evidence type="ECO:0000256" key="11">
    <source>
        <dbReference type="ARBA" id="ARBA00063688"/>
    </source>
</evidence>
<dbReference type="Pfam" id="PF00483">
    <property type="entry name" value="NTP_transferase"/>
    <property type="match status" value="1"/>
</dbReference>
<evidence type="ECO:0000313" key="15">
    <source>
        <dbReference type="EMBL" id="KAJ6958878.1"/>
    </source>
</evidence>
<dbReference type="SUPFAM" id="SSF51161">
    <property type="entry name" value="Trimeric LpxA-like enzymes"/>
    <property type="match status" value="1"/>
</dbReference>
<dbReference type="GO" id="GO:0005524">
    <property type="term" value="F:ATP binding"/>
    <property type="evidence" value="ECO:0007669"/>
    <property type="project" value="UniProtKB-KW"/>
</dbReference>
<dbReference type="PANTHER" id="PTHR43523:SF17">
    <property type="entry name" value="INACTIVE GLUCOSE-1-PHOSPHATE ADENYLYLTRANSFERASE SMALL SUBUNIT 2, CHLOROPLASTIC"/>
    <property type="match status" value="1"/>
</dbReference>
<evidence type="ECO:0000256" key="9">
    <source>
        <dbReference type="ARBA" id="ARBA00022840"/>
    </source>
</evidence>
<dbReference type="SUPFAM" id="SSF52121">
    <property type="entry name" value="Lumazine synthase"/>
    <property type="match status" value="1"/>
</dbReference>
<evidence type="ECO:0000256" key="6">
    <source>
        <dbReference type="ARBA" id="ARBA00022619"/>
    </source>
</evidence>
<dbReference type="EC" id="2.5.1.78" evidence="5"/>
<dbReference type="GO" id="GO:0009231">
    <property type="term" value="P:riboflavin biosynthetic process"/>
    <property type="evidence" value="ECO:0007669"/>
    <property type="project" value="UniProtKB-KW"/>
</dbReference>
<comment type="caution">
    <text evidence="15">The sequence shown here is derived from an EMBL/GenBank/DDBJ whole genome shotgun (WGS) entry which is preliminary data.</text>
</comment>
<feature type="region of interest" description="Disordered" evidence="13">
    <location>
        <begin position="246"/>
        <end position="287"/>
    </location>
</feature>
<dbReference type="InterPro" id="IPR011004">
    <property type="entry name" value="Trimer_LpxA-like_sf"/>
</dbReference>
<dbReference type="InterPro" id="IPR005835">
    <property type="entry name" value="NTP_transferase_dom"/>
</dbReference>